<dbReference type="InterPro" id="IPR037185">
    <property type="entry name" value="EmrE-like"/>
</dbReference>
<keyword evidence="11" id="KW-1185">Reference proteome</keyword>
<feature type="compositionally biased region" description="Basic and acidic residues" evidence="7">
    <location>
        <begin position="274"/>
        <end position="283"/>
    </location>
</feature>
<feature type="domain" description="EamA" evidence="9">
    <location>
        <begin position="143"/>
        <end position="270"/>
    </location>
</feature>
<name>A0A1H3TWK4_9ACTN</name>
<keyword evidence="6 8" id="KW-0472">Membrane</keyword>
<evidence type="ECO:0000256" key="3">
    <source>
        <dbReference type="ARBA" id="ARBA00022475"/>
    </source>
</evidence>
<feature type="transmembrane region" description="Helical" evidence="8">
    <location>
        <begin position="174"/>
        <end position="193"/>
    </location>
</feature>
<dbReference type="OrthoDB" id="9815120at2"/>
<dbReference type="InterPro" id="IPR051258">
    <property type="entry name" value="Diverse_Substrate_Transporter"/>
</dbReference>
<feature type="transmembrane region" description="Helical" evidence="8">
    <location>
        <begin position="67"/>
        <end position="85"/>
    </location>
</feature>
<dbReference type="GO" id="GO:0005886">
    <property type="term" value="C:plasma membrane"/>
    <property type="evidence" value="ECO:0007669"/>
    <property type="project" value="UniProtKB-SubCell"/>
</dbReference>
<evidence type="ECO:0000313" key="11">
    <source>
        <dbReference type="Proteomes" id="UP000199632"/>
    </source>
</evidence>
<proteinExistence type="inferred from homology"/>
<dbReference type="Gene3D" id="1.10.3730.20">
    <property type="match status" value="1"/>
</dbReference>
<gene>
    <name evidence="10" type="ORF">SAMN05421684_6506</name>
</gene>
<comment type="similarity">
    <text evidence="2">Belongs to the EamA transporter family.</text>
</comment>
<dbReference type="SUPFAM" id="SSF103481">
    <property type="entry name" value="Multidrug resistance efflux transporter EmrE"/>
    <property type="match status" value="2"/>
</dbReference>
<organism evidence="10 11">
    <name type="scientific">Asanoa ishikariensis</name>
    <dbReference type="NCBI Taxonomy" id="137265"/>
    <lineage>
        <taxon>Bacteria</taxon>
        <taxon>Bacillati</taxon>
        <taxon>Actinomycetota</taxon>
        <taxon>Actinomycetes</taxon>
        <taxon>Micromonosporales</taxon>
        <taxon>Micromonosporaceae</taxon>
        <taxon>Asanoa</taxon>
    </lineage>
</organism>
<keyword evidence="3" id="KW-1003">Cell membrane</keyword>
<feature type="transmembrane region" description="Helical" evidence="8">
    <location>
        <begin position="118"/>
        <end position="136"/>
    </location>
</feature>
<evidence type="ECO:0000256" key="7">
    <source>
        <dbReference type="SAM" id="MobiDB-lite"/>
    </source>
</evidence>
<feature type="compositionally biased region" description="Basic residues" evidence="7">
    <location>
        <begin position="284"/>
        <end position="302"/>
    </location>
</feature>
<dbReference type="PANTHER" id="PTHR42920:SF5">
    <property type="entry name" value="EAMA DOMAIN-CONTAINING PROTEIN"/>
    <property type="match status" value="1"/>
</dbReference>
<dbReference type="PANTHER" id="PTHR42920">
    <property type="entry name" value="OS03G0707200 PROTEIN-RELATED"/>
    <property type="match status" value="1"/>
</dbReference>
<feature type="transmembrane region" description="Helical" evidence="8">
    <location>
        <begin position="229"/>
        <end position="249"/>
    </location>
</feature>
<dbReference type="AlphaFoldDB" id="A0A1H3TWK4"/>
<feature type="transmembrane region" description="Helical" evidence="8">
    <location>
        <begin position="199"/>
        <end position="217"/>
    </location>
</feature>
<sequence length="318" mass="33141">MTHIRRHPGVGLVLGGALSVQFGSAVAALLFPRAGVSAVVTLRLAIAAIVLLAVCRPRVRGYARADWALIAGFGVALAGMNTLFYHAIDRIPLGLAVTLEVLGPLALSVLTGRRAANWLWAGLALVGVALLGRTGFDRLDPAGIAFALGAAAMWAAYIVLSARVGSRFPKLDGLALAMTVAAALTLPLGIGPALLHPPVLALGAAVAVLSSLLPYTLELTALRRMPTATFAVLMSLGPAIATLAGFLVLSQHLTVTEGLATVLIISASIGAVRKPGERPDTRPPARRPHVRARTHMPRHVRAREHTAPGRSRARQPIA</sequence>
<reference evidence="11" key="1">
    <citation type="submission" date="2016-10" db="EMBL/GenBank/DDBJ databases">
        <authorList>
            <person name="Varghese N."/>
            <person name="Submissions S."/>
        </authorList>
    </citation>
    <scope>NUCLEOTIDE SEQUENCE [LARGE SCALE GENOMIC DNA]</scope>
    <source>
        <strain evidence="11">DSM 44718</strain>
    </source>
</reference>
<evidence type="ECO:0000256" key="1">
    <source>
        <dbReference type="ARBA" id="ARBA00004651"/>
    </source>
</evidence>
<dbReference type="STRING" id="137265.SAMN05421684_6506"/>
<evidence type="ECO:0000256" key="6">
    <source>
        <dbReference type="ARBA" id="ARBA00023136"/>
    </source>
</evidence>
<dbReference type="Pfam" id="PF00892">
    <property type="entry name" value="EamA"/>
    <property type="match status" value="1"/>
</dbReference>
<feature type="region of interest" description="Disordered" evidence="7">
    <location>
        <begin position="274"/>
        <end position="318"/>
    </location>
</feature>
<feature type="transmembrane region" description="Helical" evidence="8">
    <location>
        <begin position="255"/>
        <end position="272"/>
    </location>
</feature>
<keyword evidence="5 8" id="KW-1133">Transmembrane helix</keyword>
<keyword evidence="4 8" id="KW-0812">Transmembrane</keyword>
<dbReference type="EMBL" id="FNQB01000003">
    <property type="protein sequence ID" value="SDZ54586.1"/>
    <property type="molecule type" value="Genomic_DNA"/>
</dbReference>
<evidence type="ECO:0000259" key="9">
    <source>
        <dbReference type="Pfam" id="PF00892"/>
    </source>
</evidence>
<dbReference type="RefSeq" id="WP_090800364.1">
    <property type="nucleotide sequence ID" value="NZ_BOND01000024.1"/>
</dbReference>
<accession>A0A1H3TWK4</accession>
<evidence type="ECO:0000313" key="10">
    <source>
        <dbReference type="EMBL" id="SDZ54586.1"/>
    </source>
</evidence>
<evidence type="ECO:0000256" key="4">
    <source>
        <dbReference type="ARBA" id="ARBA00022692"/>
    </source>
</evidence>
<dbReference type="Proteomes" id="UP000199632">
    <property type="component" value="Unassembled WGS sequence"/>
</dbReference>
<feature type="transmembrane region" description="Helical" evidence="8">
    <location>
        <begin position="142"/>
        <end position="162"/>
    </location>
</feature>
<feature type="transmembrane region" description="Helical" evidence="8">
    <location>
        <begin position="37"/>
        <end position="55"/>
    </location>
</feature>
<evidence type="ECO:0000256" key="8">
    <source>
        <dbReference type="SAM" id="Phobius"/>
    </source>
</evidence>
<protein>
    <submittedName>
        <fullName evidence="10">Inner membrane transporter RhtA</fullName>
    </submittedName>
</protein>
<feature type="transmembrane region" description="Helical" evidence="8">
    <location>
        <begin position="12"/>
        <end position="31"/>
    </location>
</feature>
<evidence type="ECO:0000256" key="5">
    <source>
        <dbReference type="ARBA" id="ARBA00022989"/>
    </source>
</evidence>
<evidence type="ECO:0000256" key="2">
    <source>
        <dbReference type="ARBA" id="ARBA00007362"/>
    </source>
</evidence>
<comment type="subcellular location">
    <subcellularLocation>
        <location evidence="1">Cell membrane</location>
        <topology evidence="1">Multi-pass membrane protein</topology>
    </subcellularLocation>
</comment>
<dbReference type="InterPro" id="IPR000620">
    <property type="entry name" value="EamA_dom"/>
</dbReference>
<feature type="transmembrane region" description="Helical" evidence="8">
    <location>
        <begin position="91"/>
        <end position="111"/>
    </location>
</feature>